<dbReference type="RefSeq" id="WP_034928311.1">
    <property type="nucleotide sequence ID" value="NZ_JDSS02000031.1"/>
</dbReference>
<dbReference type="STRING" id="1457154.CAPSK01_003295"/>
<organism evidence="1 2">
    <name type="scientific">Candidatus Accumulibacter vicinus</name>
    <dbReference type="NCBI Taxonomy" id="2954382"/>
    <lineage>
        <taxon>Bacteria</taxon>
        <taxon>Pseudomonadati</taxon>
        <taxon>Pseudomonadota</taxon>
        <taxon>Betaproteobacteria</taxon>
        <taxon>Candidatus Accumulibacter</taxon>
    </lineage>
</organism>
<evidence type="ECO:0000313" key="2">
    <source>
        <dbReference type="Proteomes" id="UP000019812"/>
    </source>
</evidence>
<dbReference type="AlphaFoldDB" id="A0A084XXI5"/>
<name>A0A084XXI5_9PROT</name>
<comment type="caution">
    <text evidence="1">The sequence shown here is derived from an EMBL/GenBank/DDBJ whole genome shotgun (WGS) entry which is preliminary data.</text>
</comment>
<dbReference type="InterPro" id="IPR018588">
    <property type="entry name" value="Dihaem_cytochrome-c"/>
</dbReference>
<protein>
    <submittedName>
        <fullName evidence="1">Dihem cytochrome c</fullName>
    </submittedName>
</protein>
<dbReference type="EMBL" id="JDSS02000031">
    <property type="protein sequence ID" value="KFB67179.1"/>
    <property type="molecule type" value="Genomic_DNA"/>
</dbReference>
<proteinExistence type="predicted"/>
<sequence length="161" mass="17662">MTIPYRPIAFGLFALAFAALLFERAQAGGSHFFPPVSDPVVREECGSCHLAYAPSMLPARSWQRMAGDLKNHFGDDASVDTATTARITDYLVANAADTGGRRHGGKLLRGVPAADAPLRITELPRWVKEHREVPARDWKEARSKANCLACHRGAERGDYDD</sequence>
<evidence type="ECO:0000313" key="1">
    <source>
        <dbReference type="EMBL" id="KFB67179.1"/>
    </source>
</evidence>
<reference evidence="1 2" key="1">
    <citation type="submission" date="2014-07" db="EMBL/GenBank/DDBJ databases">
        <title>Expanding our view of genomic diversity in Candidatus Accumulibacter clades.</title>
        <authorList>
            <person name="Skennerton C.T."/>
            <person name="Barr J.J."/>
            <person name="Slater F.R."/>
            <person name="Bond P.L."/>
            <person name="Tyson G.W."/>
        </authorList>
    </citation>
    <scope>NUCLEOTIDE SEQUENCE [LARGE SCALE GENOMIC DNA]</scope>
    <source>
        <strain evidence="2">SK-01</strain>
    </source>
</reference>
<gene>
    <name evidence="1" type="ORF">CAPSK01_003295</name>
</gene>
<dbReference type="Pfam" id="PF09626">
    <property type="entry name" value="DHC"/>
    <property type="match status" value="1"/>
</dbReference>
<dbReference type="Proteomes" id="UP000019812">
    <property type="component" value="Unassembled WGS sequence"/>
</dbReference>
<accession>A0A084XXI5</accession>